<accession>A0ABS2CGF9</accession>
<proteinExistence type="predicted"/>
<keyword evidence="2" id="KW-1185">Reference proteome</keyword>
<dbReference type="Pfam" id="PF11248">
    <property type="entry name" value="DUF3046"/>
    <property type="match status" value="1"/>
</dbReference>
<gene>
    <name evidence="1" type="ORF">JQN70_00995</name>
</gene>
<organism evidence="1 2">
    <name type="scientific">Phycicoccus sonneratiae</name>
    <dbReference type="NCBI Taxonomy" id="2807628"/>
    <lineage>
        <taxon>Bacteria</taxon>
        <taxon>Bacillati</taxon>
        <taxon>Actinomycetota</taxon>
        <taxon>Actinomycetes</taxon>
        <taxon>Micrococcales</taxon>
        <taxon>Intrasporangiaceae</taxon>
        <taxon>Phycicoccus</taxon>
    </lineage>
</organism>
<reference evidence="1" key="1">
    <citation type="submission" date="2021-02" db="EMBL/GenBank/DDBJ databases">
        <title>Phycicoccus sp. MQZ13P-5T, whole genome shotgun sequence.</title>
        <authorList>
            <person name="Tuo L."/>
        </authorList>
    </citation>
    <scope>NUCLEOTIDE SEQUENCE</scope>
    <source>
        <strain evidence="1">MQZ13P-5</strain>
    </source>
</reference>
<evidence type="ECO:0000313" key="1">
    <source>
        <dbReference type="EMBL" id="MBM6398958.1"/>
    </source>
</evidence>
<dbReference type="InterPro" id="IPR021408">
    <property type="entry name" value="DUF3046"/>
</dbReference>
<protein>
    <submittedName>
        <fullName evidence="1">DUF3046 domain-containing protein</fullName>
    </submittedName>
</protein>
<sequence length="74" mass="8303">MRHSRFWELMAEEFGEAYARSLANGQHLTAFGGLTAQAALDAGEPPREVWAALCEQMDVPVERRHGRDLPPPRT</sequence>
<evidence type="ECO:0000313" key="2">
    <source>
        <dbReference type="Proteomes" id="UP001430172"/>
    </source>
</evidence>
<comment type="caution">
    <text evidence="1">The sequence shown here is derived from an EMBL/GenBank/DDBJ whole genome shotgun (WGS) entry which is preliminary data.</text>
</comment>
<dbReference type="RefSeq" id="WP_204129451.1">
    <property type="nucleotide sequence ID" value="NZ_JAFDVD010000003.1"/>
</dbReference>
<dbReference type="Proteomes" id="UP001430172">
    <property type="component" value="Unassembled WGS sequence"/>
</dbReference>
<name>A0ABS2CGF9_9MICO</name>
<dbReference type="EMBL" id="JAFDVD010000003">
    <property type="protein sequence ID" value="MBM6398958.1"/>
    <property type="molecule type" value="Genomic_DNA"/>
</dbReference>